<keyword evidence="1" id="KW-0812">Transmembrane</keyword>
<reference evidence="2" key="1">
    <citation type="submission" date="2020-10" db="EMBL/GenBank/DDBJ databases">
        <authorList>
            <person name="Gilroy R."/>
        </authorList>
    </citation>
    <scope>NUCLEOTIDE SEQUENCE</scope>
    <source>
        <strain evidence="2">10406</strain>
    </source>
</reference>
<keyword evidence="1" id="KW-1133">Transmembrane helix</keyword>
<comment type="caution">
    <text evidence="2">The sequence shown here is derived from an EMBL/GenBank/DDBJ whole genome shotgun (WGS) entry which is preliminary data.</text>
</comment>
<name>A0A9D1SWD6_9FIRM</name>
<evidence type="ECO:0000256" key="1">
    <source>
        <dbReference type="SAM" id="Phobius"/>
    </source>
</evidence>
<sequence length="209" mass="23098">MKYDDAFTHYKDGTASDEEKEFVEQELAKARALVSMLDDDSVAARPAEVKRAEAAEVKEAKKQFSWHRLMIGLVAIIVLLVAVGAVLGGVFGAAGAYAKNSVAISSEEAVALAIQAAYEDAVSSKWGATAFVGENNFRLDERPDEVDRKFVLGSNIRDSYYVYEIDVKGWDENRVEWEYEIDIDARSGGALIVKVERDHEGYYPGYGRG</sequence>
<dbReference type="Proteomes" id="UP000886857">
    <property type="component" value="Unassembled WGS sequence"/>
</dbReference>
<feature type="transmembrane region" description="Helical" evidence="1">
    <location>
        <begin position="69"/>
        <end position="97"/>
    </location>
</feature>
<evidence type="ECO:0000313" key="3">
    <source>
        <dbReference type="Proteomes" id="UP000886857"/>
    </source>
</evidence>
<accession>A0A9D1SWD6</accession>
<evidence type="ECO:0000313" key="2">
    <source>
        <dbReference type="EMBL" id="HIU99003.1"/>
    </source>
</evidence>
<dbReference type="EMBL" id="DVOE01000062">
    <property type="protein sequence ID" value="HIU99003.1"/>
    <property type="molecule type" value="Genomic_DNA"/>
</dbReference>
<keyword evidence="1" id="KW-0472">Membrane</keyword>
<dbReference type="AlphaFoldDB" id="A0A9D1SWD6"/>
<proteinExistence type="predicted"/>
<reference evidence="2" key="2">
    <citation type="journal article" date="2021" name="PeerJ">
        <title>Extensive microbial diversity within the chicken gut microbiome revealed by metagenomics and culture.</title>
        <authorList>
            <person name="Gilroy R."/>
            <person name="Ravi A."/>
            <person name="Getino M."/>
            <person name="Pursley I."/>
            <person name="Horton D.L."/>
            <person name="Alikhan N.F."/>
            <person name="Baker D."/>
            <person name="Gharbi K."/>
            <person name="Hall N."/>
            <person name="Watson M."/>
            <person name="Adriaenssens E.M."/>
            <person name="Foster-Nyarko E."/>
            <person name="Jarju S."/>
            <person name="Secka A."/>
            <person name="Antonio M."/>
            <person name="Oren A."/>
            <person name="Chaudhuri R.R."/>
            <person name="La Ragione R."/>
            <person name="Hildebrand F."/>
            <person name="Pallen M.J."/>
        </authorList>
    </citation>
    <scope>NUCLEOTIDE SEQUENCE</scope>
    <source>
        <strain evidence="2">10406</strain>
    </source>
</reference>
<gene>
    <name evidence="2" type="ORF">IAC73_04080</name>
</gene>
<protein>
    <submittedName>
        <fullName evidence="2">Uncharacterized protein</fullName>
    </submittedName>
</protein>
<organism evidence="2 3">
    <name type="scientific">Candidatus Limadaptatus stercoripullorum</name>
    <dbReference type="NCBI Taxonomy" id="2840846"/>
    <lineage>
        <taxon>Bacteria</taxon>
        <taxon>Bacillati</taxon>
        <taxon>Bacillota</taxon>
        <taxon>Clostridia</taxon>
        <taxon>Eubacteriales</taxon>
        <taxon>Candidatus Limadaptatus</taxon>
    </lineage>
</organism>